<name>A0A1H6KX99_9FLAO</name>
<keyword evidence="2" id="KW-1185">Reference proteome</keyword>
<proteinExistence type="predicted"/>
<reference evidence="2" key="1">
    <citation type="submission" date="2016-10" db="EMBL/GenBank/DDBJ databases">
        <authorList>
            <person name="Varghese N."/>
            <person name="Submissions S."/>
        </authorList>
    </citation>
    <scope>NUCLEOTIDE SEQUENCE [LARGE SCALE GENOMIC DNA]</scope>
    <source>
        <strain evidence="2">DSM 19326</strain>
    </source>
</reference>
<dbReference type="InterPro" id="IPR053773">
    <property type="entry name" value="Vpar_1526-like"/>
</dbReference>
<accession>A0A1H6KX99</accession>
<evidence type="ECO:0000313" key="1">
    <source>
        <dbReference type="EMBL" id="SEH80552.1"/>
    </source>
</evidence>
<dbReference type="NCBIfam" id="NF045477">
    <property type="entry name" value="LPO_1073_dom"/>
    <property type="match status" value="1"/>
</dbReference>
<sequence length="280" mass="32220">MIENQKQNIGDNSTAIQVKGNLSIGSSYTDIKEIFLDLFELNFPKIQEVAAQTARNRVDNLLEEMRESFQKHKELIDIEKFEEPSVQYEMQAMTVNAAKRGDKSNYKLLSEILCTSISKDCPEIIELISSEALSVIPSLNKIHIDYLSLKILIHEAKMPNNPLDYININIKPTLNSITAVKEITISEIQYLSLKRVLEPMGFVYVEIIPALINEYEEIKGKNYETIKDYCRKNNLTNIIELIELAETKYVGHYRLTPIGRLIGWMNLAQFSQIEIKELFK</sequence>
<gene>
    <name evidence="1" type="ORF">SAMN05421793_1332</name>
</gene>
<organism evidence="1 2">
    <name type="scientific">Epilithonimonas hominis</name>
    <dbReference type="NCBI Taxonomy" id="420404"/>
    <lineage>
        <taxon>Bacteria</taxon>
        <taxon>Pseudomonadati</taxon>
        <taxon>Bacteroidota</taxon>
        <taxon>Flavobacteriia</taxon>
        <taxon>Flavobacteriales</taxon>
        <taxon>Weeksellaceae</taxon>
        <taxon>Chryseobacterium group</taxon>
        <taxon>Epilithonimonas</taxon>
    </lineage>
</organism>
<dbReference type="EMBL" id="FNWX01000033">
    <property type="protein sequence ID" value="SEH80552.1"/>
    <property type="molecule type" value="Genomic_DNA"/>
</dbReference>
<protein>
    <submittedName>
        <fullName evidence="1">Uncharacterized protein</fullName>
    </submittedName>
</protein>
<evidence type="ECO:0000313" key="2">
    <source>
        <dbReference type="Proteomes" id="UP000198555"/>
    </source>
</evidence>
<dbReference type="STRING" id="420404.SAMN05421793_1332"/>
<dbReference type="AlphaFoldDB" id="A0A1H6KX99"/>
<dbReference type="Proteomes" id="UP000198555">
    <property type="component" value="Unassembled WGS sequence"/>
</dbReference>
<dbReference type="RefSeq" id="WP_089770534.1">
    <property type="nucleotide sequence ID" value="NZ_DAMBVG010000010.1"/>
</dbReference>